<accession>A0A8J4PK50</accession>
<dbReference type="PROSITE" id="PS51203">
    <property type="entry name" value="CS"/>
    <property type="match status" value="1"/>
</dbReference>
<gene>
    <name evidence="6" type="ORF">CYY_010436</name>
</gene>
<feature type="domain" description="SGS" evidence="4">
    <location>
        <begin position="282"/>
        <end position="365"/>
    </location>
</feature>
<keyword evidence="7" id="KW-1185">Reference proteome</keyword>
<dbReference type="Pfam" id="PF04969">
    <property type="entry name" value="CS"/>
    <property type="match status" value="1"/>
</dbReference>
<name>A0A8J4PK50_9MYCE</name>
<dbReference type="Pfam" id="PF05002">
    <property type="entry name" value="SGS"/>
    <property type="match status" value="1"/>
</dbReference>
<organism evidence="6 7">
    <name type="scientific">Polysphondylium violaceum</name>
    <dbReference type="NCBI Taxonomy" id="133409"/>
    <lineage>
        <taxon>Eukaryota</taxon>
        <taxon>Amoebozoa</taxon>
        <taxon>Evosea</taxon>
        <taxon>Eumycetozoa</taxon>
        <taxon>Dictyostelia</taxon>
        <taxon>Dictyosteliales</taxon>
        <taxon>Dictyosteliaceae</taxon>
        <taxon>Polysphondylium</taxon>
    </lineage>
</organism>
<evidence type="ECO:0000259" key="5">
    <source>
        <dbReference type="PROSITE" id="PS51203"/>
    </source>
</evidence>
<dbReference type="CDD" id="cd06466">
    <property type="entry name" value="p23_CS_SGT1_like"/>
    <property type="match status" value="1"/>
</dbReference>
<evidence type="ECO:0000256" key="3">
    <source>
        <dbReference type="SAM" id="MobiDB-lite"/>
    </source>
</evidence>
<dbReference type="EMBL" id="AJWJ01001111">
    <property type="protein sequence ID" value="KAF2068238.1"/>
    <property type="molecule type" value="Genomic_DNA"/>
</dbReference>
<feature type="repeat" description="TPR" evidence="2">
    <location>
        <begin position="68"/>
        <end position="101"/>
    </location>
</feature>
<evidence type="ECO:0008006" key="8">
    <source>
        <dbReference type="Google" id="ProtNLM"/>
    </source>
</evidence>
<dbReference type="PANTHER" id="PTHR45862">
    <property type="entry name" value="PROTEIN SGT1 HOMOLOG"/>
    <property type="match status" value="1"/>
</dbReference>
<dbReference type="InterPro" id="IPR011990">
    <property type="entry name" value="TPR-like_helical_dom_sf"/>
</dbReference>
<dbReference type="SUPFAM" id="SSF49764">
    <property type="entry name" value="HSP20-like chaperones"/>
    <property type="match status" value="1"/>
</dbReference>
<feature type="domain" description="CS" evidence="5">
    <location>
        <begin position="175"/>
        <end position="264"/>
    </location>
</feature>
<dbReference type="Gene3D" id="2.60.40.790">
    <property type="match status" value="1"/>
</dbReference>
<dbReference type="SUPFAM" id="SSF48452">
    <property type="entry name" value="TPR-like"/>
    <property type="match status" value="1"/>
</dbReference>
<evidence type="ECO:0000259" key="4">
    <source>
        <dbReference type="PROSITE" id="PS51048"/>
    </source>
</evidence>
<feature type="compositionally biased region" description="Low complexity" evidence="3">
    <location>
        <begin position="154"/>
        <end position="165"/>
    </location>
</feature>
<dbReference type="InterPro" id="IPR019734">
    <property type="entry name" value="TPR_rpt"/>
</dbReference>
<dbReference type="InterPro" id="IPR007052">
    <property type="entry name" value="CS_dom"/>
</dbReference>
<dbReference type="PROSITE" id="PS51048">
    <property type="entry name" value="SGS"/>
    <property type="match status" value="1"/>
</dbReference>
<dbReference type="OrthoDB" id="1898560at2759"/>
<evidence type="ECO:0000256" key="1">
    <source>
        <dbReference type="ARBA" id="ARBA00008509"/>
    </source>
</evidence>
<sequence length="365" mass="40588">MEHLNQGNSFFVDEQYDEALEAYNKACEAMPTNAEAFVKRSQCNQKLSNHTEALSDINEAIKIDSNNSKSYLKKGQICFELEEYEVALKAFEKGSSLEPESNVYKTWIRKAKAEIEASQPVKSTPTPTPAPATATTTPTPAPTTTPKPTPTPTPATVQTTPAEPTKPQLPIPSSGSKVRHEWYQTATHVIITIFAKFVTAQNSKINVTSKSILVSFNMANGSEFIYEIDFFDPVTEAETLIQYYNTKVEIKLKKSRSIRWDNLEYTEKAGPVAAVDVPTTTSVISPYASKKNWDKLDVEEDKSGDPLNNVFKDIFARGTDEQKKAMMKSFTESGGTVLSTNWDEVGQKKVEISPPKGMEAKKYEI</sequence>
<evidence type="ECO:0000256" key="2">
    <source>
        <dbReference type="PROSITE-ProRule" id="PRU00339"/>
    </source>
</evidence>
<comment type="caution">
    <text evidence="6">The sequence shown here is derived from an EMBL/GenBank/DDBJ whole genome shotgun (WGS) entry which is preliminary data.</text>
</comment>
<dbReference type="GO" id="GO:0051087">
    <property type="term" value="F:protein-folding chaperone binding"/>
    <property type="evidence" value="ECO:0007669"/>
    <property type="project" value="InterPro"/>
</dbReference>
<feature type="region of interest" description="Disordered" evidence="3">
    <location>
        <begin position="117"/>
        <end position="175"/>
    </location>
</feature>
<dbReference type="SMART" id="SM00028">
    <property type="entry name" value="TPR"/>
    <property type="match status" value="3"/>
</dbReference>
<dbReference type="InterPro" id="IPR008978">
    <property type="entry name" value="HSP20-like_chaperone"/>
</dbReference>
<dbReference type="InterPro" id="IPR044563">
    <property type="entry name" value="Sgt1-like"/>
</dbReference>
<reference evidence="6" key="1">
    <citation type="submission" date="2020-01" db="EMBL/GenBank/DDBJ databases">
        <title>Development of genomics and gene disruption for Polysphondylium violaceum indicates a role for the polyketide synthase stlB in stalk morphogenesis.</title>
        <authorList>
            <person name="Narita B."/>
            <person name="Kawabe Y."/>
            <person name="Kin K."/>
            <person name="Saito T."/>
            <person name="Gibbs R."/>
            <person name="Kuspa A."/>
            <person name="Muzny D."/>
            <person name="Queller D."/>
            <person name="Richards S."/>
            <person name="Strassman J."/>
            <person name="Sucgang R."/>
            <person name="Worley K."/>
            <person name="Schaap P."/>
        </authorList>
    </citation>
    <scope>NUCLEOTIDE SEQUENCE</scope>
    <source>
        <strain evidence="6">QSvi11</strain>
    </source>
</reference>
<dbReference type="Proteomes" id="UP000695562">
    <property type="component" value="Unassembled WGS sequence"/>
</dbReference>
<protein>
    <recommendedName>
        <fullName evidence="8">TPR repeat-containing protein</fullName>
    </recommendedName>
</protein>
<keyword evidence="2" id="KW-0802">TPR repeat</keyword>
<dbReference type="PROSITE" id="PS50005">
    <property type="entry name" value="TPR"/>
    <property type="match status" value="1"/>
</dbReference>
<dbReference type="AlphaFoldDB" id="A0A8J4PK50"/>
<dbReference type="InterPro" id="IPR007699">
    <property type="entry name" value="SGS_dom"/>
</dbReference>
<proteinExistence type="inferred from homology"/>
<comment type="similarity">
    <text evidence="1">Belongs to the SGT1 family.</text>
</comment>
<dbReference type="Gene3D" id="1.25.40.10">
    <property type="entry name" value="Tetratricopeptide repeat domain"/>
    <property type="match status" value="1"/>
</dbReference>
<evidence type="ECO:0000313" key="6">
    <source>
        <dbReference type="EMBL" id="KAF2068238.1"/>
    </source>
</evidence>
<dbReference type="Pfam" id="PF12895">
    <property type="entry name" value="ANAPC3"/>
    <property type="match status" value="1"/>
</dbReference>
<feature type="compositionally biased region" description="Pro residues" evidence="3">
    <location>
        <begin position="139"/>
        <end position="153"/>
    </location>
</feature>
<evidence type="ECO:0000313" key="7">
    <source>
        <dbReference type="Proteomes" id="UP000695562"/>
    </source>
</evidence>